<comment type="caution">
    <text evidence="5">The sequence shown here is derived from an EMBL/GenBank/DDBJ whole genome shotgun (WGS) entry which is preliminary data.</text>
</comment>
<dbReference type="SUPFAM" id="SSF53474">
    <property type="entry name" value="alpha/beta-Hydrolases"/>
    <property type="match status" value="1"/>
</dbReference>
<comment type="similarity">
    <text evidence="1">Belongs to the AB hydrolase superfamily. AB hydrolase 2 family.</text>
</comment>
<dbReference type="AlphaFoldDB" id="A0A6B0SSU4"/>
<dbReference type="PANTHER" id="PTHR10655">
    <property type="entry name" value="LYSOPHOSPHOLIPASE-RELATED"/>
    <property type="match status" value="1"/>
</dbReference>
<evidence type="ECO:0000313" key="5">
    <source>
        <dbReference type="EMBL" id="MXR39751.1"/>
    </source>
</evidence>
<sequence>MTDIDTSGVDGPHGGQPVRHAGADLDEATAAVVMVHGRGATARSILGMAGEFGTDDVAYLAPSASRNTWYPHSFMEETTKNQPHLDSALAFVGSVVDAAADAVGHERVLLLGFSQGACLSSEWVTRNARQYGGLVGFSGGLIGPEGTPREYDGDLDGTPAFLGCSDVDPHIPLERVKETTEVLEELGADVDERIYEGMGHGVNEDEMDAAKAMVTSLELDGE</sequence>
<dbReference type="InterPro" id="IPR029058">
    <property type="entry name" value="AB_hydrolase_fold"/>
</dbReference>
<gene>
    <name evidence="5" type="ORF">GRX01_00030</name>
</gene>
<accession>A0A6B0SSU4</accession>
<dbReference type="EMBL" id="WUUS01000001">
    <property type="protein sequence ID" value="MXR39751.1"/>
    <property type="molecule type" value="Genomic_DNA"/>
</dbReference>
<dbReference type="Proteomes" id="UP000437065">
    <property type="component" value="Unassembled WGS sequence"/>
</dbReference>
<evidence type="ECO:0000256" key="2">
    <source>
        <dbReference type="ARBA" id="ARBA00022801"/>
    </source>
</evidence>
<evidence type="ECO:0000313" key="6">
    <source>
        <dbReference type="Proteomes" id="UP000437065"/>
    </source>
</evidence>
<dbReference type="OrthoDB" id="203477at2157"/>
<evidence type="ECO:0000259" key="4">
    <source>
        <dbReference type="Pfam" id="PF02230"/>
    </source>
</evidence>
<organism evidence="5 6">
    <name type="scientific">Halobaculum saliterrae</name>
    <dbReference type="NCBI Taxonomy" id="2073113"/>
    <lineage>
        <taxon>Archaea</taxon>
        <taxon>Methanobacteriati</taxon>
        <taxon>Methanobacteriota</taxon>
        <taxon>Stenosarchaea group</taxon>
        <taxon>Halobacteria</taxon>
        <taxon>Halobacteriales</taxon>
        <taxon>Haloferacaceae</taxon>
        <taxon>Halobaculum</taxon>
    </lineage>
</organism>
<dbReference type="GO" id="GO:0016787">
    <property type="term" value="F:hydrolase activity"/>
    <property type="evidence" value="ECO:0007669"/>
    <property type="project" value="UniProtKB-KW"/>
</dbReference>
<keyword evidence="6" id="KW-1185">Reference proteome</keyword>
<evidence type="ECO:0000256" key="1">
    <source>
        <dbReference type="ARBA" id="ARBA00006499"/>
    </source>
</evidence>
<proteinExistence type="inferred from homology"/>
<dbReference type="InterPro" id="IPR003140">
    <property type="entry name" value="PLipase/COase/thioEstase"/>
</dbReference>
<dbReference type="Gene3D" id="3.40.50.1820">
    <property type="entry name" value="alpha/beta hydrolase"/>
    <property type="match status" value="1"/>
</dbReference>
<evidence type="ECO:0000256" key="3">
    <source>
        <dbReference type="SAM" id="MobiDB-lite"/>
    </source>
</evidence>
<dbReference type="RefSeq" id="WP_159662163.1">
    <property type="nucleotide sequence ID" value="NZ_WUUS01000001.1"/>
</dbReference>
<feature type="domain" description="Phospholipase/carboxylesterase/thioesterase" evidence="4">
    <location>
        <begin position="26"/>
        <end position="213"/>
    </location>
</feature>
<reference evidence="5 6" key="1">
    <citation type="submission" date="2019-12" db="EMBL/GenBank/DDBJ databases">
        <title>Isolation and characterization of three novel carbon monoxide-oxidizing members of Halobacteria from salione crusts and soils.</title>
        <authorList>
            <person name="Myers M.R."/>
            <person name="King G.M."/>
        </authorList>
    </citation>
    <scope>NUCLEOTIDE SEQUENCE [LARGE SCALE GENOMIC DNA]</scope>
    <source>
        <strain evidence="5 6">WSA2</strain>
    </source>
</reference>
<feature type="region of interest" description="Disordered" evidence="3">
    <location>
        <begin position="1"/>
        <end position="20"/>
    </location>
</feature>
<dbReference type="PANTHER" id="PTHR10655:SF17">
    <property type="entry name" value="LYSOPHOSPHOLIPASE-LIKE PROTEIN 1"/>
    <property type="match status" value="1"/>
</dbReference>
<name>A0A6B0SSU4_9EURY</name>
<dbReference type="Pfam" id="PF02230">
    <property type="entry name" value="Abhydrolase_2"/>
    <property type="match status" value="1"/>
</dbReference>
<protein>
    <submittedName>
        <fullName evidence="5">Phospholipase</fullName>
    </submittedName>
</protein>
<dbReference type="InterPro" id="IPR050565">
    <property type="entry name" value="LYPA1-2/EST-like"/>
</dbReference>
<keyword evidence="2" id="KW-0378">Hydrolase</keyword>